<dbReference type="Gene3D" id="1.10.510.10">
    <property type="entry name" value="Transferase(Phosphotransferase) domain 1"/>
    <property type="match status" value="1"/>
</dbReference>
<feature type="compositionally biased region" description="Basic and acidic residues" evidence="4">
    <location>
        <begin position="1572"/>
        <end position="1585"/>
    </location>
</feature>
<dbReference type="GO" id="GO:0004725">
    <property type="term" value="F:protein tyrosine phosphatase activity"/>
    <property type="evidence" value="ECO:0007669"/>
    <property type="project" value="InterPro"/>
</dbReference>
<dbReference type="EMBL" id="BLXT01004960">
    <property type="protein sequence ID" value="GFO18600.1"/>
    <property type="molecule type" value="Genomic_DNA"/>
</dbReference>
<evidence type="ECO:0000313" key="10">
    <source>
        <dbReference type="Proteomes" id="UP000735302"/>
    </source>
</evidence>
<feature type="region of interest" description="Disordered" evidence="4">
    <location>
        <begin position="222"/>
        <end position="294"/>
    </location>
</feature>
<sequence length="2374" mass="261772">MPVLTSLPLNLSEILEARRGPLRELEIWALLCQCAEALQDLIIKGEGGGDDAFRRMITPNTLLVRGNGTIQLTENAQSPQGSLYIAPEFEPQNQQFISDAAFEKLFVYSLGRTLQVASEFGLQENEILGISFDLDSLLQAMSEKNAAVRLSLMQILEILGISFDLDSLLQAMSEKNAAVRLSLMQILEACSLQASQHPDKLPHSLVLSRLYKSILGSNHKSSFNDSNYGSDHSHEAVMSHQPGRARKPRPQVRHRHVRRKRASTSSSPSPNSRSRSRSRSPSRRKGFRPELSSGDYGWVQRKVDSSAAALGTSAFTTPTSSQILNTSVTSASSELSNLARRQQQAPPYSAAHSVQGLLGLRQGSPAFQKYIKLKERQMRRRQAKSGQTPSVLDEVRSRLLTSPLMSSEMMENISETHSMASLMSYTLGSYKPYLHAELGSEAALHFANDIEHDVDMSYFLHGMDYGYPMRMRAQATPLTTVPDAQGIFRVHSSWQGTHQEEMPRDPEALDTAEAQTGIQHHPAAKHNQQREPVVAAPLQAESCERKQRDFDGYEYVHNLKKPAVHVAMPLQGDSLKNATLARRVTVVHLTGEKFEVVLDPSSTARQLFDTVIPYLELDDFFFFGLTYVSEGEHFFLDADIKLHKVAPEGWKDGPKGHQSYVTFNLNVRLKFYPESPADFRHSSSQHLLYLQLRRDILEGRFITSQDLLIKLAGLALQAEYGDYMKDKTAAPESHQGSSSPYFTIEHYLPGPELKQVGTSVAYTKVSRRHKANAGMLNNQAELEFIKLVQSLPEYGIHFYKLSKSKSQTDSTVWIGLSQHSLVVAEPSASSARSVLQNYPWGSILKISFNKRRFSVQPKVEGVKGKPPKINFYSNSYRMGSYLLQFSTEQHRFEIRMKSRPGNMMEAASGVQPASEQIAQAINPGVVDVNTKAELPATQTQVDPALQPLPDDGDNEADYDLDDAWGWQGEPVPEQSLQYRSPPPYQPPRMAQILGGDQVFPGTEFSLMHASLADLHSSEFDKHHLQTLLDMSSATHGRDFVSASNDEKTRVSSPTHVPQTDSALPHGRRIFEVTLEKEENHGVGITIVGGETTSSLDLGIFVKSVVPGGPAERDGRIKCGDRLIAIGATSLEGKQHHEAVAMIRDSGPSVTFLVSQVRPPGTVKKRRGPNQSESAEFEKKLRDSMQEYKRSESQEADLDLSRFEIEGNSIDETLLNFDNFLSKHNSRSFSDDDHKCHSDEENYPLEPPPTPPEPYSPSNLSPTNIPTKLPRQQQQPPHPQVHKHGEQHVPDPITHQPSFATLQAENIADIHRVPTLADKYASGAKPEPNISHVESERELLKLQDDEDLARALLEESGEWAQDEGFPSSGGYHSAPLTEEEQEDLQILGDIAALEADGSSSDSDFDSAIKKTVDGSNNKIYPSHKAVNTVSPVPLTAPDKPGQSGDLLSNDVVYEVILEKDSSGFGIVAHQPSPQDQRNSALDENGVHIKEIEDDSPAQRGGILAPGDKILEVAGCNVLNKDSKAVQEVIDNAPNLTTVKVSRSMETDAALNKKGKQSHDTEVPAQPPHQEAAVADRGHNQTEEKADVSLSELIPKAPAESTPPIDDLKIVSPPPPLLFDFDDNSESNTQSDVDSDVLDSSKSDAEAFYGKKEPLAGHVPIATLPSRKRSDPDVKYEEGYDLKKSAEEIIQNKPETLSTTSDTLKLDGSSEFNEQLHALKDELDKHLERENASPNSLTRSSGSSSTESIVLSPRKIVQSLSTKVKEGETSDGEEERVEDQKDGDDDDDDDDDVVVMMYGNKPAKDEPATKPKGKRKTKKSTDEEILDPFEPVLLDVSLKRLRDGFGFTVAGGVTTGGCYIKQLVSEPALSDGRLRPGDKILQVNGQDTTSLGHVETVTLLRKLPDVARLKLLRFPSTMETQQRVQAAQAQAQMATASPEPDYDESESSEEIQKLVGKASQPVQHSAKPPDTPQAIIYPYDYKGSLLAKPEASRREDQSAAPESSVVDGIDGIASPEQEEVIQVELLRPADSQAVLGITLAQREQEGQSLVCIKSLKAGGLASRDGRLRRGDAILQVNETSFVGLTVRQAVSYLREAGQTVVLTIARSNTSTDDDGSGDESHHEEAQEHSQAAGNSDEDDDITAIAEEASSLLQERPDTRMSEQYDSFRKAVTEVPVVLSEEWVNELPLMRMAVDKGKEDKRTILQSLADLVESGEPNETFKSIRQLKEAGSCSVGQLPENKQKNRYRNVLPYDSNRIRLSGRGEDKEYINASFIEMPLIDYADKGSVNGDGFEEEEGKDETTGSNELTTAAEANKCLKYIACQGPVEGTVSDLWALLWQEQIHVVVMLTQIQEGGKLKCFPYWPRSKADVVSVDDG</sequence>
<dbReference type="SUPFAM" id="SSF50729">
    <property type="entry name" value="PH domain-like"/>
    <property type="match status" value="1"/>
</dbReference>
<dbReference type="InterPro" id="IPR018979">
    <property type="entry name" value="FERM_N"/>
</dbReference>
<dbReference type="InterPro" id="IPR029021">
    <property type="entry name" value="Prot-tyrosine_phosphatase-like"/>
</dbReference>
<evidence type="ECO:0000313" key="9">
    <source>
        <dbReference type="EMBL" id="GFO18600.1"/>
    </source>
</evidence>
<dbReference type="SUPFAM" id="SSF50156">
    <property type="entry name" value="PDZ domain-like"/>
    <property type="match status" value="4"/>
</dbReference>
<dbReference type="PROSITE" id="PS51377">
    <property type="entry name" value="KIND"/>
    <property type="match status" value="1"/>
</dbReference>
<dbReference type="Pfam" id="PF00373">
    <property type="entry name" value="FERM_M"/>
    <property type="match status" value="1"/>
</dbReference>
<evidence type="ECO:0000259" key="6">
    <source>
        <dbReference type="PROSITE" id="PS50057"/>
    </source>
</evidence>
<dbReference type="Gene3D" id="3.10.20.90">
    <property type="entry name" value="Phosphatidylinositol 3-kinase Catalytic Subunit, Chain A, domain 1"/>
    <property type="match status" value="1"/>
</dbReference>
<keyword evidence="3" id="KW-0539">Nucleus</keyword>
<evidence type="ECO:0000256" key="3">
    <source>
        <dbReference type="ARBA" id="ARBA00023242"/>
    </source>
</evidence>
<dbReference type="SMART" id="SM00194">
    <property type="entry name" value="PTPc"/>
    <property type="match status" value="1"/>
</dbReference>
<dbReference type="CDD" id="cd00136">
    <property type="entry name" value="PDZ_canonical"/>
    <property type="match status" value="1"/>
</dbReference>
<dbReference type="Pfam" id="PF09379">
    <property type="entry name" value="FERM_N"/>
    <property type="match status" value="1"/>
</dbReference>
<dbReference type="InterPro" id="IPR035963">
    <property type="entry name" value="FERM_2"/>
</dbReference>
<dbReference type="Gene3D" id="1.20.80.10">
    <property type="match status" value="1"/>
</dbReference>
<dbReference type="Pfam" id="PF09380">
    <property type="entry name" value="FERM_C"/>
    <property type="match status" value="1"/>
</dbReference>
<dbReference type="PANTHER" id="PTHR46900:SF2">
    <property type="entry name" value="TYROSINE-PROTEIN PHOSPHATASE NON-RECEPTOR TYPE 13"/>
    <property type="match status" value="1"/>
</dbReference>
<dbReference type="Pfam" id="PF16474">
    <property type="entry name" value="KIND"/>
    <property type="match status" value="1"/>
</dbReference>
<feature type="domain" description="KIND" evidence="8">
    <location>
        <begin position="9"/>
        <end position="189"/>
    </location>
</feature>
<evidence type="ECO:0000256" key="1">
    <source>
        <dbReference type="ARBA" id="ARBA00004123"/>
    </source>
</evidence>
<feature type="compositionally biased region" description="Basic and acidic residues" evidence="4">
    <location>
        <begin position="1228"/>
        <end position="1239"/>
    </location>
</feature>
<feature type="domain" description="PDZ" evidence="7">
    <location>
        <begin position="1071"/>
        <end position="1157"/>
    </location>
</feature>
<dbReference type="Proteomes" id="UP000735302">
    <property type="component" value="Unassembled WGS sequence"/>
</dbReference>
<dbReference type="InterPro" id="IPR000299">
    <property type="entry name" value="FERM_domain"/>
</dbReference>
<dbReference type="PRINTS" id="PR00935">
    <property type="entry name" value="BAND41"/>
</dbReference>
<dbReference type="InterPro" id="IPR029071">
    <property type="entry name" value="Ubiquitin-like_domsf"/>
</dbReference>
<feature type="region of interest" description="Disordered" evidence="4">
    <location>
        <begin position="1921"/>
        <end position="1972"/>
    </location>
</feature>
<keyword evidence="10" id="KW-1185">Reference proteome</keyword>
<feature type="compositionally biased region" description="Basic and acidic residues" evidence="4">
    <location>
        <begin position="1637"/>
        <end position="1653"/>
    </location>
</feature>
<dbReference type="SUPFAM" id="SSF54236">
    <property type="entry name" value="Ubiquitin-like"/>
    <property type="match status" value="1"/>
</dbReference>
<evidence type="ECO:0000259" key="8">
    <source>
        <dbReference type="PROSITE" id="PS51377"/>
    </source>
</evidence>
<feature type="compositionally biased region" description="Acidic residues" evidence="4">
    <location>
        <begin position="1767"/>
        <end position="1791"/>
    </location>
</feature>
<dbReference type="SMART" id="SM00295">
    <property type="entry name" value="B41"/>
    <property type="match status" value="1"/>
</dbReference>
<dbReference type="InterPro" id="IPR019749">
    <property type="entry name" value="Band_41_domain"/>
</dbReference>
<feature type="compositionally biased region" description="Low complexity" evidence="4">
    <location>
        <begin position="1921"/>
        <end position="1937"/>
    </location>
</feature>
<feature type="region of interest" description="Disordered" evidence="4">
    <location>
        <begin position="2103"/>
        <end position="2136"/>
    </location>
</feature>
<dbReference type="Gene3D" id="2.30.29.30">
    <property type="entry name" value="Pleckstrin-homology domain (PH domain)/Phosphotyrosine-binding domain (PTB)"/>
    <property type="match status" value="1"/>
</dbReference>
<feature type="compositionally biased region" description="Pro residues" evidence="4">
    <location>
        <begin position="1244"/>
        <end position="1254"/>
    </location>
</feature>
<dbReference type="Pfam" id="PF00102">
    <property type="entry name" value="Y_phosphatase"/>
    <property type="match status" value="1"/>
</dbReference>
<feature type="compositionally biased region" description="Basic and acidic residues" evidence="4">
    <location>
        <begin position="1715"/>
        <end position="1729"/>
    </location>
</feature>
<feature type="compositionally biased region" description="Basic residues" evidence="4">
    <location>
        <begin position="243"/>
        <end position="262"/>
    </location>
</feature>
<organism evidence="9 10">
    <name type="scientific">Plakobranchus ocellatus</name>
    <dbReference type="NCBI Taxonomy" id="259542"/>
    <lineage>
        <taxon>Eukaryota</taxon>
        <taxon>Metazoa</taxon>
        <taxon>Spiralia</taxon>
        <taxon>Lophotrochozoa</taxon>
        <taxon>Mollusca</taxon>
        <taxon>Gastropoda</taxon>
        <taxon>Heterobranchia</taxon>
        <taxon>Euthyneura</taxon>
        <taxon>Panpulmonata</taxon>
        <taxon>Sacoglossa</taxon>
        <taxon>Placobranchoidea</taxon>
        <taxon>Plakobranchidae</taxon>
        <taxon>Plakobranchus</taxon>
    </lineage>
</organism>
<feature type="domain" description="Tyrosine-protein phosphatase" evidence="5">
    <location>
        <begin position="2214"/>
        <end position="2374"/>
    </location>
</feature>
<feature type="region of interest" description="Disordered" evidence="4">
    <location>
        <begin position="1986"/>
        <end position="2009"/>
    </location>
</feature>
<dbReference type="CDD" id="cd14473">
    <property type="entry name" value="FERM_B-lobe"/>
    <property type="match status" value="1"/>
</dbReference>
<dbReference type="InterPro" id="IPR019748">
    <property type="entry name" value="FERM_central"/>
</dbReference>
<comment type="subcellular location">
    <subcellularLocation>
        <location evidence="1">Nucleus</location>
    </subcellularLocation>
</comment>
<name>A0AAV4BHN0_9GAST</name>
<dbReference type="SUPFAM" id="SSF47031">
    <property type="entry name" value="Second domain of FERM"/>
    <property type="match status" value="1"/>
</dbReference>
<dbReference type="SMART" id="SM00750">
    <property type="entry name" value="KIND"/>
    <property type="match status" value="1"/>
</dbReference>
<evidence type="ECO:0000259" key="7">
    <source>
        <dbReference type="PROSITE" id="PS50106"/>
    </source>
</evidence>
<dbReference type="Gene3D" id="2.30.42.10">
    <property type="match status" value="4"/>
</dbReference>
<feature type="compositionally biased region" description="Basic and acidic residues" evidence="4">
    <location>
        <begin position="1666"/>
        <end position="1685"/>
    </location>
</feature>
<dbReference type="InterPro" id="IPR011019">
    <property type="entry name" value="KIND_dom"/>
</dbReference>
<comment type="caution">
    <text evidence="9">The sequence shown here is derived from an EMBL/GenBank/DDBJ whole genome shotgun (WGS) entry which is preliminary data.</text>
</comment>
<feature type="compositionally biased region" description="Low complexity" evidence="4">
    <location>
        <begin position="1694"/>
        <end position="1708"/>
    </location>
</feature>
<dbReference type="InterPro" id="IPR019747">
    <property type="entry name" value="FERM_CS"/>
</dbReference>
<dbReference type="Pfam" id="PF00595">
    <property type="entry name" value="PDZ"/>
    <property type="match status" value="4"/>
</dbReference>
<dbReference type="InterPro" id="IPR036034">
    <property type="entry name" value="PDZ_sf"/>
</dbReference>
<evidence type="ECO:0000256" key="2">
    <source>
        <dbReference type="ARBA" id="ARBA00022737"/>
    </source>
</evidence>
<feature type="compositionally biased region" description="Acidic residues" evidence="4">
    <location>
        <begin position="1938"/>
        <end position="1947"/>
    </location>
</feature>
<feature type="compositionally biased region" description="Basic residues" evidence="4">
    <location>
        <begin position="274"/>
        <end position="286"/>
    </location>
</feature>
<gene>
    <name evidence="9" type="ORF">PoB_004510500</name>
</gene>
<dbReference type="SMART" id="SM01196">
    <property type="entry name" value="FERM_C"/>
    <property type="match status" value="1"/>
</dbReference>
<dbReference type="InterPro" id="IPR018980">
    <property type="entry name" value="FERM_PH-like_C"/>
</dbReference>
<dbReference type="InterPro" id="IPR000242">
    <property type="entry name" value="PTP_cat"/>
</dbReference>
<dbReference type="PANTHER" id="PTHR46900">
    <property type="entry name" value="TYROSINE-PROTEIN PHOSPHATASE NON-RECEPTOR TYPE 13"/>
    <property type="match status" value="1"/>
</dbReference>
<feature type="domain" description="PDZ" evidence="7">
    <location>
        <begin position="1833"/>
        <end position="1913"/>
    </location>
</feature>
<feature type="region of interest" description="Disordered" evidence="4">
    <location>
        <begin position="1545"/>
        <end position="1821"/>
    </location>
</feature>
<dbReference type="InterPro" id="IPR014352">
    <property type="entry name" value="FERM/acyl-CoA-bd_prot_sf"/>
</dbReference>
<dbReference type="InterPro" id="IPR011993">
    <property type="entry name" value="PH-like_dom_sf"/>
</dbReference>
<evidence type="ECO:0000259" key="5">
    <source>
        <dbReference type="PROSITE" id="PS50055"/>
    </source>
</evidence>
<dbReference type="PROSITE" id="PS00661">
    <property type="entry name" value="FERM_2"/>
    <property type="match status" value="1"/>
</dbReference>
<feature type="region of interest" description="Disordered" evidence="4">
    <location>
        <begin position="935"/>
        <end position="956"/>
    </location>
</feature>
<feature type="region of interest" description="Disordered" evidence="4">
    <location>
        <begin position="1225"/>
        <end position="1293"/>
    </location>
</feature>
<feature type="non-terminal residue" evidence="9">
    <location>
        <position position="2374"/>
    </location>
</feature>
<reference evidence="9 10" key="1">
    <citation type="journal article" date="2021" name="Elife">
        <title>Chloroplast acquisition without the gene transfer in kleptoplastic sea slugs, Plakobranchus ocellatus.</title>
        <authorList>
            <person name="Maeda T."/>
            <person name="Takahashi S."/>
            <person name="Yoshida T."/>
            <person name="Shimamura S."/>
            <person name="Takaki Y."/>
            <person name="Nagai Y."/>
            <person name="Toyoda A."/>
            <person name="Suzuki Y."/>
            <person name="Arimoto A."/>
            <person name="Ishii H."/>
            <person name="Satoh N."/>
            <person name="Nishiyama T."/>
            <person name="Hasebe M."/>
            <person name="Maruyama T."/>
            <person name="Minagawa J."/>
            <person name="Obokata J."/>
            <person name="Shigenobu S."/>
        </authorList>
    </citation>
    <scope>NUCLEOTIDE SEQUENCE [LARGE SCALE GENOMIC DNA]</scope>
</reference>
<dbReference type="PROSITE" id="PS50106">
    <property type="entry name" value="PDZ"/>
    <property type="match status" value="4"/>
</dbReference>
<keyword evidence="2" id="KW-0677">Repeat</keyword>
<feature type="domain" description="PDZ" evidence="7">
    <location>
        <begin position="1453"/>
        <end position="1543"/>
    </location>
</feature>
<feature type="domain" description="FERM" evidence="6">
    <location>
        <begin position="582"/>
        <end position="897"/>
    </location>
</feature>
<feature type="compositionally biased region" description="Low complexity" evidence="4">
    <location>
        <begin position="1731"/>
        <end position="1750"/>
    </location>
</feature>
<feature type="compositionally biased region" description="Basic and acidic residues" evidence="4">
    <location>
        <begin position="2116"/>
        <end position="2125"/>
    </location>
</feature>
<dbReference type="SMART" id="SM00228">
    <property type="entry name" value="PDZ"/>
    <property type="match status" value="4"/>
</dbReference>
<protein>
    <submittedName>
        <fullName evidence="9">Tyrosine-protein phosphatase non-receptor type 13</fullName>
    </submittedName>
</protein>
<dbReference type="PROSITE" id="PS50055">
    <property type="entry name" value="TYR_PHOSPHATASE_PTP"/>
    <property type="match status" value="1"/>
</dbReference>
<feature type="region of interest" description="Disordered" evidence="4">
    <location>
        <begin position="1158"/>
        <end position="1177"/>
    </location>
</feature>
<dbReference type="InterPro" id="IPR001478">
    <property type="entry name" value="PDZ"/>
</dbReference>
<dbReference type="GO" id="GO:0005634">
    <property type="term" value="C:nucleus"/>
    <property type="evidence" value="ECO:0007669"/>
    <property type="project" value="UniProtKB-SubCell"/>
</dbReference>
<feature type="domain" description="PDZ" evidence="7">
    <location>
        <begin position="2020"/>
        <end position="2106"/>
    </location>
</feature>
<accession>A0AAV4BHN0</accession>
<dbReference type="CDD" id="cd17101">
    <property type="entry name" value="FERM_F1_PTPN13_like"/>
    <property type="match status" value="1"/>
</dbReference>
<evidence type="ECO:0000256" key="4">
    <source>
        <dbReference type="SAM" id="MobiDB-lite"/>
    </source>
</evidence>
<dbReference type="SUPFAM" id="SSF52799">
    <property type="entry name" value="(Phosphotyrosine protein) phosphatases II"/>
    <property type="match status" value="1"/>
</dbReference>
<dbReference type="Gene3D" id="3.90.190.10">
    <property type="entry name" value="Protein tyrosine phosphatase superfamily"/>
    <property type="match status" value="1"/>
</dbReference>
<feature type="compositionally biased region" description="Low complexity" evidence="4">
    <location>
        <begin position="263"/>
        <end position="273"/>
    </location>
</feature>
<proteinExistence type="predicted"/>
<dbReference type="InterPro" id="IPR052074">
    <property type="entry name" value="NonRcpt_TyrProt_Phosphatase"/>
</dbReference>
<dbReference type="PROSITE" id="PS50057">
    <property type="entry name" value="FERM_3"/>
    <property type="match status" value="1"/>
</dbReference>